<feature type="non-terminal residue" evidence="2">
    <location>
        <position position="66"/>
    </location>
</feature>
<dbReference type="Proteomes" id="UP001189624">
    <property type="component" value="Chromosome 7"/>
</dbReference>
<dbReference type="Gramene" id="rna-AYBTSS11_LOCUS22271">
    <property type="protein sequence ID" value="CAJ1969461.1"/>
    <property type="gene ID" value="gene-AYBTSS11_LOCUS22271"/>
</dbReference>
<reference evidence="2" key="1">
    <citation type="submission" date="2023-10" db="EMBL/GenBank/DDBJ databases">
        <authorList>
            <person name="Domelevo Entfellner J.-B."/>
        </authorList>
    </citation>
    <scope>NUCLEOTIDE SEQUENCE</scope>
</reference>
<keyword evidence="3" id="KW-1185">Reference proteome</keyword>
<protein>
    <submittedName>
        <fullName evidence="2">Uncharacterized protein</fullName>
    </submittedName>
</protein>
<organism evidence="2 3">
    <name type="scientific">Sphenostylis stenocarpa</name>
    <dbReference type="NCBI Taxonomy" id="92480"/>
    <lineage>
        <taxon>Eukaryota</taxon>
        <taxon>Viridiplantae</taxon>
        <taxon>Streptophyta</taxon>
        <taxon>Embryophyta</taxon>
        <taxon>Tracheophyta</taxon>
        <taxon>Spermatophyta</taxon>
        <taxon>Magnoliopsida</taxon>
        <taxon>eudicotyledons</taxon>
        <taxon>Gunneridae</taxon>
        <taxon>Pentapetalae</taxon>
        <taxon>rosids</taxon>
        <taxon>fabids</taxon>
        <taxon>Fabales</taxon>
        <taxon>Fabaceae</taxon>
        <taxon>Papilionoideae</taxon>
        <taxon>50 kb inversion clade</taxon>
        <taxon>NPAAA clade</taxon>
        <taxon>indigoferoid/millettioid clade</taxon>
        <taxon>Phaseoleae</taxon>
        <taxon>Sphenostylis</taxon>
    </lineage>
</organism>
<sequence>MAVSLDMFPVTCQVIGSACIIEYMCTFDTHVPHHRLVPRDTSLEPFSDDEDDILTQYADEDDDNLE</sequence>
<proteinExistence type="predicted"/>
<gene>
    <name evidence="2" type="ORF">AYBTSS11_LOCUS22271</name>
</gene>
<accession>A0AA86SX22</accession>
<evidence type="ECO:0000313" key="3">
    <source>
        <dbReference type="Proteomes" id="UP001189624"/>
    </source>
</evidence>
<evidence type="ECO:0000256" key="1">
    <source>
        <dbReference type="SAM" id="MobiDB-lite"/>
    </source>
</evidence>
<feature type="region of interest" description="Disordered" evidence="1">
    <location>
        <begin position="39"/>
        <end position="66"/>
    </location>
</feature>
<evidence type="ECO:0000313" key="2">
    <source>
        <dbReference type="EMBL" id="CAJ1969461.1"/>
    </source>
</evidence>
<feature type="compositionally biased region" description="Acidic residues" evidence="1">
    <location>
        <begin position="46"/>
        <end position="66"/>
    </location>
</feature>
<name>A0AA86SX22_9FABA</name>
<dbReference type="AlphaFoldDB" id="A0AA86SX22"/>
<dbReference type="EMBL" id="OY731404">
    <property type="protein sequence ID" value="CAJ1969461.1"/>
    <property type="molecule type" value="Genomic_DNA"/>
</dbReference>